<evidence type="ECO:0000313" key="2">
    <source>
        <dbReference type="Proteomes" id="UP001215280"/>
    </source>
</evidence>
<evidence type="ECO:0000313" key="1">
    <source>
        <dbReference type="EMBL" id="KAJ7722075.1"/>
    </source>
</evidence>
<accession>A0AAD7HK16</accession>
<sequence length="220" mass="24051">MAPKARGLSVMSSGPAPPLYIPLNTATSLVGVYIAEIRRASRRDPEQTYSRVIDSLGCPSECGGNDGGEEGAFGKHEDEVELEWELKDWPRSVSLLTCREGRTKHMEKTIGVESHEQAKSKQRSLGGPRHSITSAAIGYEGECHNSQLPGSGENDSLSWMVGVARRLHTFAGGSARDRHAIHASWDSEWRWSISVHSVAAFTSSAGPFCVEPRDDMSFHM</sequence>
<organism evidence="1 2">
    <name type="scientific">Mycena maculata</name>
    <dbReference type="NCBI Taxonomy" id="230809"/>
    <lineage>
        <taxon>Eukaryota</taxon>
        <taxon>Fungi</taxon>
        <taxon>Dikarya</taxon>
        <taxon>Basidiomycota</taxon>
        <taxon>Agaricomycotina</taxon>
        <taxon>Agaricomycetes</taxon>
        <taxon>Agaricomycetidae</taxon>
        <taxon>Agaricales</taxon>
        <taxon>Marasmiineae</taxon>
        <taxon>Mycenaceae</taxon>
        <taxon>Mycena</taxon>
    </lineage>
</organism>
<comment type="caution">
    <text evidence="1">The sequence shown here is derived from an EMBL/GenBank/DDBJ whole genome shotgun (WGS) entry which is preliminary data.</text>
</comment>
<keyword evidence="2" id="KW-1185">Reference proteome</keyword>
<name>A0AAD7HK16_9AGAR</name>
<reference evidence="1" key="1">
    <citation type="submission" date="2023-03" db="EMBL/GenBank/DDBJ databases">
        <title>Massive genome expansion in bonnet fungi (Mycena s.s.) driven by repeated elements and novel gene families across ecological guilds.</title>
        <authorList>
            <consortium name="Lawrence Berkeley National Laboratory"/>
            <person name="Harder C.B."/>
            <person name="Miyauchi S."/>
            <person name="Viragh M."/>
            <person name="Kuo A."/>
            <person name="Thoen E."/>
            <person name="Andreopoulos B."/>
            <person name="Lu D."/>
            <person name="Skrede I."/>
            <person name="Drula E."/>
            <person name="Henrissat B."/>
            <person name="Morin E."/>
            <person name="Kohler A."/>
            <person name="Barry K."/>
            <person name="LaButti K."/>
            <person name="Morin E."/>
            <person name="Salamov A."/>
            <person name="Lipzen A."/>
            <person name="Mereny Z."/>
            <person name="Hegedus B."/>
            <person name="Baldrian P."/>
            <person name="Stursova M."/>
            <person name="Weitz H."/>
            <person name="Taylor A."/>
            <person name="Grigoriev I.V."/>
            <person name="Nagy L.G."/>
            <person name="Martin F."/>
            <person name="Kauserud H."/>
        </authorList>
    </citation>
    <scope>NUCLEOTIDE SEQUENCE</scope>
    <source>
        <strain evidence="1">CBHHK188m</strain>
    </source>
</reference>
<proteinExistence type="predicted"/>
<dbReference type="EMBL" id="JARJLG010000262">
    <property type="protein sequence ID" value="KAJ7722075.1"/>
    <property type="molecule type" value="Genomic_DNA"/>
</dbReference>
<dbReference type="Proteomes" id="UP001215280">
    <property type="component" value="Unassembled WGS sequence"/>
</dbReference>
<protein>
    <submittedName>
        <fullName evidence="1">Uncharacterized protein</fullName>
    </submittedName>
</protein>
<gene>
    <name evidence="1" type="ORF">DFH07DRAFT_783964</name>
</gene>
<dbReference type="AlphaFoldDB" id="A0AAD7HK16"/>